<accession>A0ABU3WM68</accession>
<comment type="caution">
    <text evidence="3">The sequence shown here is derived from an EMBL/GenBank/DDBJ whole genome shotgun (WGS) entry which is preliminary data.</text>
</comment>
<feature type="compositionally biased region" description="Polar residues" evidence="1">
    <location>
        <begin position="149"/>
        <end position="158"/>
    </location>
</feature>
<dbReference type="EMBL" id="WBMO01000001">
    <property type="protein sequence ID" value="MDV2475092.1"/>
    <property type="molecule type" value="Genomic_DNA"/>
</dbReference>
<organism evidence="3 4">
    <name type="scientific">Rhodococcus zopfii</name>
    <dbReference type="NCBI Taxonomy" id="43772"/>
    <lineage>
        <taxon>Bacteria</taxon>
        <taxon>Bacillati</taxon>
        <taxon>Actinomycetota</taxon>
        <taxon>Actinomycetes</taxon>
        <taxon>Mycobacteriales</taxon>
        <taxon>Nocardiaceae</taxon>
        <taxon>Rhodococcus</taxon>
    </lineage>
</organism>
<keyword evidence="4" id="KW-1185">Reference proteome</keyword>
<proteinExistence type="predicted"/>
<sequence>MDYSPRLFGRVRFDLHDVRALGHATGTTVNDVMLAVVSDAVHTYLAERDETPAGSLAAQVPISLSGRPDLVSENKTSDLRVDLHTDRTDPLTRLRLIPESAAREKDRVGRPESIVVEAALDAMPAVCLRHSIRRAVRKVTASTGDHVGPTNTSLSNVPRGTVDDLRFGDSPAVDGFSAPLPQPAAGSDARGGDAR</sequence>
<evidence type="ECO:0000256" key="1">
    <source>
        <dbReference type="SAM" id="MobiDB-lite"/>
    </source>
</evidence>
<protein>
    <submittedName>
        <fullName evidence="3">DUF1298 domain-containing protein</fullName>
    </submittedName>
</protein>
<evidence type="ECO:0000259" key="2">
    <source>
        <dbReference type="Pfam" id="PF06974"/>
    </source>
</evidence>
<feature type="domain" description="O-acyltransferase WSD1 C-terminal" evidence="2">
    <location>
        <begin position="74"/>
        <end position="171"/>
    </location>
</feature>
<dbReference type="Pfam" id="PF06974">
    <property type="entry name" value="WS_DGAT_C"/>
    <property type="match status" value="1"/>
</dbReference>
<dbReference type="Proteomes" id="UP001275440">
    <property type="component" value="Unassembled WGS sequence"/>
</dbReference>
<name>A0ABU3WM68_9NOCA</name>
<dbReference type="InterPro" id="IPR009721">
    <property type="entry name" value="O-acyltransferase_WSD1_C"/>
</dbReference>
<evidence type="ECO:0000313" key="4">
    <source>
        <dbReference type="Proteomes" id="UP001275440"/>
    </source>
</evidence>
<evidence type="ECO:0000313" key="3">
    <source>
        <dbReference type="EMBL" id="MDV2475092.1"/>
    </source>
</evidence>
<reference evidence="3 4" key="1">
    <citation type="submission" date="2019-10" db="EMBL/GenBank/DDBJ databases">
        <title>Draft Genome Assembly of Rhodococcus zopfii DSM44189.</title>
        <authorList>
            <person name="Sutton J.M."/>
            <person name="Akob D.M."/>
            <person name="Bushman T.J."/>
        </authorList>
    </citation>
    <scope>NUCLEOTIDE SEQUENCE [LARGE SCALE GENOMIC DNA]</scope>
    <source>
        <strain evidence="3 4">DSM 44189</strain>
    </source>
</reference>
<gene>
    <name evidence="3" type="ORF">F8M49_06025</name>
</gene>
<feature type="region of interest" description="Disordered" evidence="1">
    <location>
        <begin position="139"/>
        <end position="195"/>
    </location>
</feature>